<accession>E4XFI6</accession>
<evidence type="ECO:0000256" key="2">
    <source>
        <dbReference type="ARBA" id="ARBA00022490"/>
    </source>
</evidence>
<dbReference type="InterPro" id="IPR036322">
    <property type="entry name" value="WD40_repeat_dom_sf"/>
</dbReference>
<dbReference type="Pfam" id="PF15911">
    <property type="entry name" value="Beta-prop_WDR19_2nd"/>
    <property type="match status" value="1"/>
</dbReference>
<comment type="subcellular location">
    <subcellularLocation>
        <location evidence="1">Cytoplasm</location>
        <location evidence="1">Cytoskeleton</location>
        <location evidence="1">Cilium basal body</location>
    </subcellularLocation>
</comment>
<keyword evidence="7" id="KW-0969">Cilium</keyword>
<dbReference type="SUPFAM" id="SSF69322">
    <property type="entry name" value="Tricorn protease domain 2"/>
    <property type="match status" value="1"/>
</dbReference>
<feature type="domain" description="IFT121-like zinc finger" evidence="11">
    <location>
        <begin position="1262"/>
        <end position="1308"/>
    </location>
</feature>
<dbReference type="InterPro" id="IPR011990">
    <property type="entry name" value="TPR-like_helical_dom_sf"/>
</dbReference>
<feature type="domain" description="IF140/IFT172/WDR19 TPR" evidence="13">
    <location>
        <begin position="830"/>
        <end position="1032"/>
    </location>
</feature>
<evidence type="ECO:0000256" key="1">
    <source>
        <dbReference type="ARBA" id="ARBA00004120"/>
    </source>
</evidence>
<dbReference type="Pfam" id="PF23389">
    <property type="entry name" value="Beta-prop_WDR19_1st"/>
    <property type="match status" value="1"/>
</dbReference>
<evidence type="ECO:0000256" key="3">
    <source>
        <dbReference type="ARBA" id="ARBA00022574"/>
    </source>
</evidence>
<dbReference type="FunCoup" id="E4XFI6">
    <property type="interactions" value="35"/>
</dbReference>
<feature type="domain" description="WDR19 first beta-propeller" evidence="12">
    <location>
        <begin position="17"/>
        <end position="335"/>
    </location>
</feature>
<dbReference type="OrthoDB" id="10250638at2759"/>
<evidence type="ECO:0000256" key="8">
    <source>
        <dbReference type="ARBA" id="ARBA00023212"/>
    </source>
</evidence>
<dbReference type="SUPFAM" id="SSF50978">
    <property type="entry name" value="WD40 repeat-like"/>
    <property type="match status" value="1"/>
</dbReference>
<organism evidence="14">
    <name type="scientific">Oikopleura dioica</name>
    <name type="common">Tunicate</name>
    <dbReference type="NCBI Taxonomy" id="34765"/>
    <lineage>
        <taxon>Eukaryota</taxon>
        <taxon>Metazoa</taxon>
        <taxon>Chordata</taxon>
        <taxon>Tunicata</taxon>
        <taxon>Appendicularia</taxon>
        <taxon>Copelata</taxon>
        <taxon>Oikopleuridae</taxon>
        <taxon>Oikopleura</taxon>
    </lineage>
</organism>
<sequence>MSGKLLFDLRGANPHAAAWQSRGGSVLALASKDSVKLWDRSGQLVAENSAKQALIAWDSDGQILSIIPCKSQSLTVFMMSNKQAKIIEFDLKDQLVCQAWSKNTNSLAIGTSKGSLILVDFKTDKKVPVLGKHGKKISHAVWSKDNRLALASVDGMVSVNDSKGDLIVSQRLRAEPQDLQFGSMKSDQRSHAPDTISVLQEKRSIFLWRYEGEEQSELSFQASYGKIISYSWYGDGYLAIAFDTGRLIGVSTHIAEIGTEIFNIQDHSEFCSSMKLTNDGIKLATAGEDSIRVHSVANMKVTDSIIPIPDETAGGFRAIQWSDNGALIAALSNSGSIYVFLTELTVMGQSCGNKLAYLSSLSEMTLFEPNSDSKNIKLGMEPSFVGLGPADLCYGFNNKAKFHQLDDGSVSEKEYVGSVKRVSVGNDYAVGLLRDGRLQLHLIVDDGMTPERSVKIFPDGKSQDGNIIAAEIRGEMLIYATSGGKLRFFLLDEWTEVNCLDLKKTISAMYSDTSGARTLLIDDVNKGYVYTAGDDTLMEVGELTGRVNGCLWDAQETHVFTIWDNQNQLVVFSVHDIHVEGQKVEQVAIGRKPKGQSPLLLSSGLLFLQTSSGKLNRITLPSHKGNGPAEMNDLENAIRLRNWSSAQEICAEIDTPKAWNKAAEGALKCIEIESAIRFYQKVQNAGMVLNLMELIKEEDIFYLRGSCSVLLRNFDVAQKSFLQSSEPIAALELRRDLQHWEESLSLANRLAPERIPEIAREYAAQQEFEGNYSGALGNYERAIQDGSKTLSKEQLFLASSGIARCSLRMGDLRRGLQLANNSSSKVLKRECADILDKMKQYTQAGMLYVKGEFWEKAAASFLKGKESNRVAEIIDKVDAVKIHYAFAKTREAEGNIDDALTAYDRAGDEDARIRLLLSTGRNIEAEEIVKETGSLDGADRIARYYIKKGDYGSAIEFLVLSDCNTEAFQLAQQHSQMETYADIIADRGGIDDFKSIAIHFENDGNFLSSGKFFLKAGEYDRALNHFLRVKSADDENIALAIKTVGEAKDEKLSRTLLDFLLGQHDDGQSKNAKFLFQFYVSLDQYQEAASTAIIIARDHQLKGDYKKGREFLYQMSKDLRIRGIRLPSEMSSSLLLLHSYLLIRPTLSVRNDHMTAARLLTRVAKSISKFPKHIVQLLTKTVIECNKVGLQRSAFDYAALLMRPEYREAVDQKYRRPVEKLVRDRRGANEEDPPAVATPCPFCSKKFDSYELTCPYCREVSPFCIATGRHVTIDDLTKCPTCESPAMIEPLAELVAKDGCCPLCSASLTNEDLVIIENPTAYLKQLA</sequence>
<dbReference type="PANTHER" id="PTHR14920">
    <property type="entry name" value="OSMOTIC AVOIDANCE ABNORMAL PROTEIN 1/WD REPEAT MEMBRANE PROTEIN"/>
    <property type="match status" value="1"/>
</dbReference>
<dbReference type="GO" id="GO:0030991">
    <property type="term" value="C:intraciliary transport particle A"/>
    <property type="evidence" value="ECO:0007669"/>
    <property type="project" value="TreeGrafter"/>
</dbReference>
<gene>
    <name evidence="14" type="ORF">GSOID_T00010191001</name>
</gene>
<evidence type="ECO:0000256" key="4">
    <source>
        <dbReference type="ARBA" id="ARBA00022737"/>
    </source>
</evidence>
<evidence type="ECO:0000256" key="6">
    <source>
        <dbReference type="ARBA" id="ARBA00022803"/>
    </source>
</evidence>
<dbReference type="Gene3D" id="2.130.10.10">
    <property type="entry name" value="YVTN repeat-like/Quinoprotein amine dehydrogenase"/>
    <property type="match status" value="2"/>
</dbReference>
<dbReference type="SMART" id="SM00320">
    <property type="entry name" value="WD40"/>
    <property type="match status" value="4"/>
</dbReference>
<dbReference type="Gene3D" id="1.25.40.10">
    <property type="entry name" value="Tetratricopeptide repeat domain"/>
    <property type="match status" value="1"/>
</dbReference>
<reference evidence="14" key="1">
    <citation type="journal article" date="2010" name="Science">
        <title>Plasticity of animal genome architecture unmasked by rapid evolution of a pelagic tunicate.</title>
        <authorList>
            <person name="Denoeud F."/>
            <person name="Henriet S."/>
            <person name="Mungpakdee S."/>
            <person name="Aury J.M."/>
            <person name="Da Silva C."/>
            <person name="Brinkmann H."/>
            <person name="Mikhaleva J."/>
            <person name="Olsen L.C."/>
            <person name="Jubin C."/>
            <person name="Canestro C."/>
            <person name="Bouquet J.M."/>
            <person name="Danks G."/>
            <person name="Poulain J."/>
            <person name="Campsteijn C."/>
            <person name="Adamski M."/>
            <person name="Cross I."/>
            <person name="Yadetie F."/>
            <person name="Muffato M."/>
            <person name="Louis A."/>
            <person name="Butcher S."/>
            <person name="Tsagkogeorga G."/>
            <person name="Konrad A."/>
            <person name="Singh S."/>
            <person name="Jensen M.F."/>
            <person name="Cong E.H."/>
            <person name="Eikeseth-Otteraa H."/>
            <person name="Noel B."/>
            <person name="Anthouard V."/>
            <person name="Porcel B.M."/>
            <person name="Kachouri-Lafond R."/>
            <person name="Nishino A."/>
            <person name="Ugolini M."/>
            <person name="Chourrout P."/>
            <person name="Nishida H."/>
            <person name="Aasland R."/>
            <person name="Huzurbazar S."/>
            <person name="Westhof E."/>
            <person name="Delsuc F."/>
            <person name="Lehrach H."/>
            <person name="Reinhardt R."/>
            <person name="Weissenbach J."/>
            <person name="Roy S.W."/>
            <person name="Artiguenave F."/>
            <person name="Postlethwait J.H."/>
            <person name="Manak J.R."/>
            <person name="Thompson E.M."/>
            <person name="Jaillon O."/>
            <person name="Du Pasquier L."/>
            <person name="Boudinot P."/>
            <person name="Liberles D.A."/>
            <person name="Volff J.N."/>
            <person name="Philippe H."/>
            <person name="Lenhard B."/>
            <person name="Roest Crollius H."/>
            <person name="Wincker P."/>
            <person name="Chourrout D."/>
        </authorList>
    </citation>
    <scope>NUCLEOTIDE SEQUENCE [LARGE SCALE GENOMIC DNA]</scope>
</reference>
<evidence type="ECO:0000313" key="14">
    <source>
        <dbReference type="EMBL" id="CBY24332.1"/>
    </source>
</evidence>
<keyword evidence="3" id="KW-0853">WD repeat</keyword>
<keyword evidence="8" id="KW-0206">Cytoskeleton</keyword>
<dbReference type="GO" id="GO:0060271">
    <property type="term" value="P:cilium assembly"/>
    <property type="evidence" value="ECO:0007669"/>
    <property type="project" value="TreeGrafter"/>
</dbReference>
<evidence type="ECO:0000256" key="7">
    <source>
        <dbReference type="ARBA" id="ARBA00023069"/>
    </source>
</evidence>
<evidence type="ECO:0000259" key="10">
    <source>
        <dbReference type="Pfam" id="PF15911"/>
    </source>
</evidence>
<evidence type="ECO:0008006" key="16">
    <source>
        <dbReference type="Google" id="ProtNLM"/>
    </source>
</evidence>
<dbReference type="Proteomes" id="UP000001307">
    <property type="component" value="Unassembled WGS sequence"/>
</dbReference>
<evidence type="ECO:0000313" key="15">
    <source>
        <dbReference type="Proteomes" id="UP000001307"/>
    </source>
</evidence>
<keyword evidence="5" id="KW-0970">Cilium biogenesis/degradation</keyword>
<keyword evidence="15" id="KW-1185">Reference proteome</keyword>
<dbReference type="GO" id="GO:0005929">
    <property type="term" value="C:cilium"/>
    <property type="evidence" value="ECO:0007669"/>
    <property type="project" value="TreeGrafter"/>
</dbReference>
<proteinExistence type="predicted"/>
<dbReference type="InterPro" id="IPR015943">
    <property type="entry name" value="WD40/YVTN_repeat-like_dom_sf"/>
</dbReference>
<evidence type="ECO:0000256" key="9">
    <source>
        <dbReference type="ARBA" id="ARBA00023273"/>
    </source>
</evidence>
<evidence type="ECO:0000256" key="5">
    <source>
        <dbReference type="ARBA" id="ARBA00022794"/>
    </source>
</evidence>
<dbReference type="Gene3D" id="1.25.40.470">
    <property type="match status" value="1"/>
</dbReference>
<dbReference type="Pfam" id="PF24762">
    <property type="entry name" value="TPR_IF140-IFT172"/>
    <property type="match status" value="1"/>
</dbReference>
<evidence type="ECO:0000259" key="11">
    <source>
        <dbReference type="Pfam" id="PF23145"/>
    </source>
</evidence>
<keyword evidence="9" id="KW-0966">Cell projection</keyword>
<dbReference type="InterPro" id="IPR039468">
    <property type="entry name" value="WDR19_WD40_rpt"/>
</dbReference>
<dbReference type="InterPro" id="IPR057855">
    <property type="entry name" value="Beta-prop_WDR19_1st"/>
</dbReference>
<keyword evidence="4" id="KW-0677">Repeat</keyword>
<dbReference type="PANTHER" id="PTHR14920:SF0">
    <property type="entry name" value="WD REPEAT DOMAIN 19"/>
    <property type="match status" value="1"/>
</dbReference>
<dbReference type="InterPro" id="IPR040379">
    <property type="entry name" value="WDR19/dyf-2"/>
</dbReference>
<name>E4XFI6_OIKDI</name>
<feature type="domain" description="WDR19 WD40 repeat" evidence="10">
    <location>
        <begin position="355"/>
        <end position="623"/>
    </location>
</feature>
<dbReference type="InterPro" id="IPR056168">
    <property type="entry name" value="TPR_IF140/IFT172/WDR19"/>
</dbReference>
<dbReference type="EMBL" id="FN653045">
    <property type="protein sequence ID" value="CBY24332.1"/>
    <property type="molecule type" value="Genomic_DNA"/>
</dbReference>
<dbReference type="GO" id="GO:0035721">
    <property type="term" value="P:intraciliary retrograde transport"/>
    <property type="evidence" value="ECO:0007669"/>
    <property type="project" value="InterPro"/>
</dbReference>
<dbReference type="InParanoid" id="E4XFI6"/>
<dbReference type="SUPFAM" id="SSF48452">
    <property type="entry name" value="TPR-like"/>
    <property type="match status" value="1"/>
</dbReference>
<protein>
    <recommendedName>
        <fullName evidence="16">Anaphase-promoting complex subunit 4 WD40 domain-containing protein</fullName>
    </recommendedName>
</protein>
<dbReference type="Pfam" id="PF23145">
    <property type="entry name" value="Zf_2nd_IFT121"/>
    <property type="match status" value="1"/>
</dbReference>
<evidence type="ECO:0000259" key="12">
    <source>
        <dbReference type="Pfam" id="PF23389"/>
    </source>
</evidence>
<dbReference type="InterPro" id="IPR056170">
    <property type="entry name" value="Znf_IFT121-like"/>
</dbReference>
<dbReference type="InterPro" id="IPR001680">
    <property type="entry name" value="WD40_rpt"/>
</dbReference>
<keyword evidence="6" id="KW-0802">TPR repeat</keyword>
<keyword evidence="2" id="KW-0963">Cytoplasm</keyword>
<evidence type="ECO:0000259" key="13">
    <source>
        <dbReference type="Pfam" id="PF24762"/>
    </source>
</evidence>